<dbReference type="RefSeq" id="WP_131291446.1">
    <property type="nucleotide sequence ID" value="NZ_SJKA01000007.1"/>
</dbReference>
<proteinExistence type="predicted"/>
<comment type="caution">
    <text evidence="1">The sequence shown here is derived from an EMBL/GenBank/DDBJ whole genome shotgun (WGS) entry which is preliminary data.</text>
</comment>
<dbReference type="Proteomes" id="UP000292695">
    <property type="component" value="Unassembled WGS sequence"/>
</dbReference>
<protein>
    <submittedName>
        <fullName evidence="1">Uncharacterized protein</fullName>
    </submittedName>
</protein>
<dbReference type="AlphaFoldDB" id="A0A4R0IFM4"/>
<dbReference type="EMBL" id="SJKA01000007">
    <property type="protein sequence ID" value="TCC31319.1"/>
    <property type="molecule type" value="Genomic_DNA"/>
</dbReference>
<sequence>MPDEPRKHLTDAVGGRAGVPLSDVERVEWERARNLVQSVASCYNSLVSQATDPDRRAELAAELAFHDGELRRLGTMSGAERRTVIGTYPDLLARLRTELDG</sequence>
<dbReference type="OrthoDB" id="3827346at2"/>
<gene>
    <name evidence="1" type="ORF">E0H50_21815</name>
</gene>
<keyword evidence="2" id="KW-1185">Reference proteome</keyword>
<organism evidence="1 2">
    <name type="scientific">Kribbella sindirgiensis</name>
    <dbReference type="NCBI Taxonomy" id="1124744"/>
    <lineage>
        <taxon>Bacteria</taxon>
        <taxon>Bacillati</taxon>
        <taxon>Actinomycetota</taxon>
        <taxon>Actinomycetes</taxon>
        <taxon>Propionibacteriales</taxon>
        <taxon>Kribbellaceae</taxon>
        <taxon>Kribbella</taxon>
    </lineage>
</organism>
<evidence type="ECO:0000313" key="1">
    <source>
        <dbReference type="EMBL" id="TCC31319.1"/>
    </source>
</evidence>
<accession>A0A4R0IFM4</accession>
<name>A0A4R0IFM4_9ACTN</name>
<evidence type="ECO:0000313" key="2">
    <source>
        <dbReference type="Proteomes" id="UP000292695"/>
    </source>
</evidence>
<reference evidence="1 2" key="1">
    <citation type="submission" date="2019-02" db="EMBL/GenBank/DDBJ databases">
        <title>Kribbella capetownensis sp. nov. and Kribbella speibonae sp. nov., isolated from soil.</title>
        <authorList>
            <person name="Curtis S.M."/>
            <person name="Norton I."/>
            <person name="Everest G.J."/>
            <person name="Meyers P.R."/>
        </authorList>
    </citation>
    <scope>NUCLEOTIDE SEQUENCE [LARGE SCALE GENOMIC DNA]</scope>
    <source>
        <strain evidence="1 2">DSM 27082</strain>
    </source>
</reference>